<organism evidence="4 5">
    <name type="scientific">Deinococcus aluminii</name>
    <dbReference type="NCBI Taxonomy" id="1656885"/>
    <lineage>
        <taxon>Bacteria</taxon>
        <taxon>Thermotogati</taxon>
        <taxon>Deinococcota</taxon>
        <taxon>Deinococci</taxon>
        <taxon>Deinococcales</taxon>
        <taxon>Deinococcaceae</taxon>
        <taxon>Deinococcus</taxon>
    </lineage>
</organism>
<evidence type="ECO:0000256" key="1">
    <source>
        <dbReference type="SAM" id="SignalP"/>
    </source>
</evidence>
<comment type="caution">
    <text evidence="4">The sequence shown here is derived from an EMBL/GenBank/DDBJ whole genome shotgun (WGS) entry which is preliminary data.</text>
</comment>
<dbReference type="Pfam" id="PF02225">
    <property type="entry name" value="PA"/>
    <property type="match status" value="1"/>
</dbReference>
<dbReference type="RefSeq" id="WP_345450602.1">
    <property type="nucleotide sequence ID" value="NZ_BAABRV010000001.1"/>
</dbReference>
<dbReference type="Gene3D" id="3.50.30.30">
    <property type="match status" value="1"/>
</dbReference>
<feature type="domain" description="PA" evidence="2">
    <location>
        <begin position="115"/>
        <end position="186"/>
    </location>
</feature>
<dbReference type="EMBL" id="BAABRV010000001">
    <property type="protein sequence ID" value="GAA5531952.1"/>
    <property type="molecule type" value="Genomic_DNA"/>
</dbReference>
<dbReference type="InterPro" id="IPR003137">
    <property type="entry name" value="PA_domain"/>
</dbReference>
<evidence type="ECO:0000313" key="5">
    <source>
        <dbReference type="Proteomes" id="UP001404956"/>
    </source>
</evidence>
<evidence type="ECO:0000259" key="3">
    <source>
        <dbReference type="Pfam" id="PF04389"/>
    </source>
</evidence>
<dbReference type="InterPro" id="IPR007484">
    <property type="entry name" value="Peptidase_M28"/>
</dbReference>
<dbReference type="SUPFAM" id="SSF52025">
    <property type="entry name" value="PA domain"/>
    <property type="match status" value="1"/>
</dbReference>
<feature type="chain" id="PRO_5045275656" evidence="1">
    <location>
        <begin position="24"/>
        <end position="392"/>
    </location>
</feature>
<dbReference type="Proteomes" id="UP001404956">
    <property type="component" value="Unassembled WGS sequence"/>
</dbReference>
<sequence length="392" mass="40640">MPQFGLRVALGAALLCSPALGSAAPATVESDLATVLKFGPRVTGSAAGEQARTYFEEQFRALGYDTRREGFTYARFDDLGSDVRVGDRPLSGLALQGTAGGEVSASVILVPGVGTPEDFQKVDARGKVAVVKRGQIPFGQKARNALTAGAAGLIVVNNEAGDLHGTLGERMVLPVLAVTPEVGAALREGQPVTLRVRVHEGEVRGVNVVASKSGVTQPDWLFGGHLDSVTGAPGANDNLSGSLAVLELARRVVSTPIAARSSFVLFDGEEDGLRGSRVFVKDHPGVVQHLKAMFNFDMVGVNVMPLAVGGDSELVEAARQAVPTLGTFRAGGDSDHAPFSQAGVPVLFFHRGLDEHYHQPGDTLADPALIRGAVDTALKAVDAVLGAASAGK</sequence>
<dbReference type="Pfam" id="PF04389">
    <property type="entry name" value="Peptidase_M28"/>
    <property type="match status" value="1"/>
</dbReference>
<dbReference type="Gene3D" id="3.40.630.10">
    <property type="entry name" value="Zn peptidases"/>
    <property type="match status" value="1"/>
</dbReference>
<gene>
    <name evidence="4" type="primary">ywaD</name>
    <name evidence="4" type="ORF">Dalu01_00329</name>
</gene>
<dbReference type="PANTHER" id="PTHR12147:SF26">
    <property type="entry name" value="PEPTIDASE M28 DOMAIN-CONTAINING PROTEIN"/>
    <property type="match status" value="1"/>
</dbReference>
<keyword evidence="1" id="KW-0732">Signal</keyword>
<dbReference type="InterPro" id="IPR045175">
    <property type="entry name" value="M28_fam"/>
</dbReference>
<evidence type="ECO:0000313" key="4">
    <source>
        <dbReference type="EMBL" id="GAA5531952.1"/>
    </source>
</evidence>
<dbReference type="PANTHER" id="PTHR12147">
    <property type="entry name" value="METALLOPEPTIDASE M28 FAMILY MEMBER"/>
    <property type="match status" value="1"/>
</dbReference>
<accession>A0ABP9X981</accession>
<dbReference type="GO" id="GO:0004177">
    <property type="term" value="F:aminopeptidase activity"/>
    <property type="evidence" value="ECO:0007669"/>
    <property type="project" value="UniProtKB-KW"/>
</dbReference>
<evidence type="ECO:0000259" key="2">
    <source>
        <dbReference type="Pfam" id="PF02225"/>
    </source>
</evidence>
<keyword evidence="4" id="KW-0031">Aminopeptidase</keyword>
<feature type="signal peptide" evidence="1">
    <location>
        <begin position="1"/>
        <end position="23"/>
    </location>
</feature>
<keyword evidence="5" id="KW-1185">Reference proteome</keyword>
<protein>
    <submittedName>
        <fullName evidence="4">Aminopeptidase YwaD</fullName>
    </submittedName>
</protein>
<dbReference type="InterPro" id="IPR046450">
    <property type="entry name" value="PA_dom_sf"/>
</dbReference>
<proteinExistence type="predicted"/>
<dbReference type="SUPFAM" id="SSF53187">
    <property type="entry name" value="Zn-dependent exopeptidases"/>
    <property type="match status" value="1"/>
</dbReference>
<keyword evidence="4" id="KW-0645">Protease</keyword>
<name>A0ABP9X981_9DEIO</name>
<reference evidence="4 5" key="1">
    <citation type="submission" date="2024-02" db="EMBL/GenBank/DDBJ databases">
        <title>Deinococcus aluminii NBRC 112889.</title>
        <authorList>
            <person name="Ichikawa N."/>
            <person name="Katano-Makiyama Y."/>
            <person name="Hidaka K."/>
        </authorList>
    </citation>
    <scope>NUCLEOTIDE SEQUENCE [LARGE SCALE GENOMIC DNA]</scope>
    <source>
        <strain evidence="4 5">NBRC 112889</strain>
    </source>
</reference>
<feature type="domain" description="Peptidase M28" evidence="3">
    <location>
        <begin position="207"/>
        <end position="374"/>
    </location>
</feature>
<keyword evidence="4" id="KW-0378">Hydrolase</keyword>